<reference evidence="3" key="1">
    <citation type="journal article" date="2019" name="Int. J. Syst. Evol. Microbiol.">
        <title>The Global Catalogue of Microorganisms (GCM) 10K type strain sequencing project: providing services to taxonomists for standard genome sequencing and annotation.</title>
        <authorList>
            <consortium name="The Broad Institute Genomics Platform"/>
            <consortium name="The Broad Institute Genome Sequencing Center for Infectious Disease"/>
            <person name="Wu L."/>
            <person name="Ma J."/>
        </authorList>
    </citation>
    <scope>NUCLEOTIDE SEQUENCE [LARGE SCALE GENOMIC DNA]</scope>
    <source>
        <strain evidence="3">Q85</strain>
    </source>
</reference>
<evidence type="ECO:0000313" key="3">
    <source>
        <dbReference type="Proteomes" id="UP001597283"/>
    </source>
</evidence>
<keyword evidence="3" id="KW-1185">Reference proteome</keyword>
<protein>
    <submittedName>
        <fullName evidence="2">GIY-YIG nuclease family protein</fullName>
    </submittedName>
</protein>
<dbReference type="SUPFAM" id="SSF82771">
    <property type="entry name" value="GIY-YIG endonuclease"/>
    <property type="match status" value="1"/>
</dbReference>
<dbReference type="InterPro" id="IPR035901">
    <property type="entry name" value="GIY-YIG_endonuc_sf"/>
</dbReference>
<dbReference type="EMBL" id="JBHUFC010000001">
    <property type="protein sequence ID" value="MFD1786364.1"/>
    <property type="molecule type" value="Genomic_DNA"/>
</dbReference>
<dbReference type="PROSITE" id="PS50164">
    <property type="entry name" value="GIY_YIG"/>
    <property type="match status" value="1"/>
</dbReference>
<dbReference type="InterPro" id="IPR000305">
    <property type="entry name" value="GIY-YIG_endonuc"/>
</dbReference>
<evidence type="ECO:0000313" key="2">
    <source>
        <dbReference type="EMBL" id="MFD1786364.1"/>
    </source>
</evidence>
<proteinExistence type="predicted"/>
<feature type="domain" description="GIY-YIG" evidence="1">
    <location>
        <begin position="42"/>
        <end position="90"/>
    </location>
</feature>
<evidence type="ECO:0000259" key="1">
    <source>
        <dbReference type="PROSITE" id="PS50164"/>
    </source>
</evidence>
<dbReference type="RefSeq" id="WP_380938265.1">
    <property type="nucleotide sequence ID" value="NZ_JBHUFC010000001.1"/>
</dbReference>
<dbReference type="Proteomes" id="UP001597283">
    <property type="component" value="Unassembled WGS sequence"/>
</dbReference>
<dbReference type="Gene3D" id="3.40.1440.10">
    <property type="entry name" value="GIY-YIG endonuclease"/>
    <property type="match status" value="1"/>
</dbReference>
<organism evidence="2 3">
    <name type="scientific">Sphingomonas floccifaciens</name>
    <dbReference type="NCBI Taxonomy" id="1844115"/>
    <lineage>
        <taxon>Bacteria</taxon>
        <taxon>Pseudomonadati</taxon>
        <taxon>Pseudomonadota</taxon>
        <taxon>Alphaproteobacteria</taxon>
        <taxon>Sphingomonadales</taxon>
        <taxon>Sphingomonadaceae</taxon>
        <taxon>Sphingomonas</taxon>
    </lineage>
</organism>
<dbReference type="Pfam" id="PF01541">
    <property type="entry name" value="GIY-YIG"/>
    <property type="match status" value="1"/>
</dbReference>
<gene>
    <name evidence="2" type="ORF">ACFSC3_02145</name>
</gene>
<comment type="caution">
    <text evidence="2">The sequence shown here is derived from an EMBL/GenBank/DDBJ whole genome shotgun (WGS) entry which is preliminary data.</text>
</comment>
<name>A0ABW4N8I9_9SPHN</name>
<accession>A0ABW4N8I9</accession>
<sequence length="90" mass="10001">MHLKTVMPDLIRHRGPRTLSPGALDADFRQHDEGGGMVCGTRKFLVYIVASQRNGTIYTGVTSNLPGRVVQHRTKAFRGFTADHDCHILV</sequence>